<name>B3SAH7_TRIAD</name>
<protein>
    <recommendedName>
        <fullName evidence="2">F-box domain-containing protein</fullName>
    </recommendedName>
</protein>
<feature type="domain" description="F-box" evidence="2">
    <location>
        <begin position="9"/>
        <end position="57"/>
    </location>
</feature>
<dbReference type="OrthoDB" id="427974at2759"/>
<dbReference type="FunFam" id="1.25.40.20:FF:000586">
    <property type="entry name" value="Predicted protein"/>
    <property type="match status" value="1"/>
</dbReference>
<dbReference type="GeneID" id="6758425"/>
<dbReference type="PhylomeDB" id="B3SAH7"/>
<dbReference type="Pfam" id="PF00023">
    <property type="entry name" value="Ank"/>
    <property type="match status" value="1"/>
</dbReference>
<dbReference type="PROSITE" id="PS50297">
    <property type="entry name" value="ANK_REP_REGION"/>
    <property type="match status" value="1"/>
</dbReference>
<dbReference type="Proteomes" id="UP000009022">
    <property type="component" value="Unassembled WGS sequence"/>
</dbReference>
<proteinExistence type="predicted"/>
<keyword evidence="1" id="KW-0040">ANK repeat</keyword>
<dbReference type="InterPro" id="IPR002110">
    <property type="entry name" value="Ankyrin_rpt"/>
</dbReference>
<dbReference type="HOGENOM" id="CLU_410692_0_0_1"/>
<dbReference type="Pfam" id="PF12937">
    <property type="entry name" value="F-box-like"/>
    <property type="match status" value="1"/>
</dbReference>
<dbReference type="Gene3D" id="1.20.1280.50">
    <property type="match status" value="1"/>
</dbReference>
<evidence type="ECO:0000256" key="1">
    <source>
        <dbReference type="PROSITE-ProRule" id="PRU00023"/>
    </source>
</evidence>
<feature type="repeat" description="ANK" evidence="1">
    <location>
        <begin position="584"/>
        <end position="616"/>
    </location>
</feature>
<dbReference type="PANTHER" id="PTHR14381:SF1">
    <property type="entry name" value="F-BOX_WD REPEAT-CONTAINING PROTEIN 4"/>
    <property type="match status" value="1"/>
</dbReference>
<dbReference type="PROSITE" id="PS50088">
    <property type="entry name" value="ANK_REPEAT"/>
    <property type="match status" value="1"/>
</dbReference>
<accession>B3SAH7</accession>
<dbReference type="InParanoid" id="B3SAH7"/>
<keyword evidence="4" id="KW-1185">Reference proteome</keyword>
<gene>
    <name evidence="3" type="ORF">TRIADDRAFT_61263</name>
</gene>
<sequence length="669" mass="78661">MDYNLDQDCFPFFRLPDELIYKIFSLLYGIDLARLRMVSFQFNDLLLSDDQLAWRNAIYSELTTNPQPLLSDESYYNFYKRAYLGLYRCVVTKLAEDRITSLDYEASFFLEKEYSYCQYLKEKETTQEEEMQQGLSTMYRLYHGCRQYRLDCYLILATKHGYEIWANKLCQQGANVHCHKQTISPLIMSIRENNDTMIKNLIELGIRYHLLDPQCLARSNSYECVFHVMEVCKVLTCIRHDSHLLQPFLNIIDLPSIHQAAIFKSIDEFRKYFEDGKYSYANLKHSDAYGMTPLMYCIILGRDDIVSFIYGLKKKYLHSSILNENFFTSNSIKDIQQLVLTDLTRKEVFYTACYGAITSRSHHAIHSLMSDLPKLLQLCMLSATDIQRLLKRITRTKQKVIAHYGRELLFRAIEYGQDAYILQLAIEGIRLSVDNYDLLWQSIKIFLYDHYLLTPSTVIYKLSPISAVINNIDYRRFHQFILRLSNEDFDANSTVETLQLYKLAKAISDLPITLPLDVSLDNCIVEIMFEVMKNADLSCPLFQDHQLQKRLDEIIYVLLDKLIHLIKDYHNINICVNIGKNVFYQETLLHRAARYQNPAWIRLLLQAGADREIKDSGLIKPVHHADKWDRHQIPMRVHTDRQIHHAGEWARNWECRHLLRNLQSCPLPS</sequence>
<dbReference type="PANTHER" id="PTHR14381">
    <property type="entry name" value="DACTYLIN"/>
    <property type="match status" value="1"/>
</dbReference>
<dbReference type="RefSeq" id="XP_002117212.1">
    <property type="nucleotide sequence ID" value="XM_002117176.1"/>
</dbReference>
<dbReference type="GO" id="GO:0019005">
    <property type="term" value="C:SCF ubiquitin ligase complex"/>
    <property type="evidence" value="ECO:0000318"/>
    <property type="project" value="GO_Central"/>
</dbReference>
<dbReference type="EMBL" id="DS985261">
    <property type="protein sequence ID" value="EDV20262.1"/>
    <property type="molecule type" value="Genomic_DNA"/>
</dbReference>
<organism evidence="3 4">
    <name type="scientific">Trichoplax adhaerens</name>
    <name type="common">Trichoplax reptans</name>
    <dbReference type="NCBI Taxonomy" id="10228"/>
    <lineage>
        <taxon>Eukaryota</taxon>
        <taxon>Metazoa</taxon>
        <taxon>Placozoa</taxon>
        <taxon>Uniplacotomia</taxon>
        <taxon>Trichoplacea</taxon>
        <taxon>Trichoplacidae</taxon>
        <taxon>Trichoplax</taxon>
    </lineage>
</organism>
<dbReference type="GO" id="GO:0031146">
    <property type="term" value="P:SCF-dependent proteasomal ubiquitin-dependent protein catabolic process"/>
    <property type="evidence" value="ECO:0000318"/>
    <property type="project" value="GO_Central"/>
</dbReference>
<evidence type="ECO:0000259" key="2">
    <source>
        <dbReference type="PROSITE" id="PS50181"/>
    </source>
</evidence>
<dbReference type="PROSITE" id="PS50181">
    <property type="entry name" value="FBOX"/>
    <property type="match status" value="1"/>
</dbReference>
<evidence type="ECO:0000313" key="4">
    <source>
        <dbReference type="Proteomes" id="UP000009022"/>
    </source>
</evidence>
<dbReference type="InterPro" id="IPR036770">
    <property type="entry name" value="Ankyrin_rpt-contain_sf"/>
</dbReference>
<dbReference type="SMART" id="SM00248">
    <property type="entry name" value="ANK"/>
    <property type="match status" value="4"/>
</dbReference>
<reference evidence="3 4" key="1">
    <citation type="journal article" date="2008" name="Nature">
        <title>The Trichoplax genome and the nature of placozoans.</title>
        <authorList>
            <person name="Srivastava M."/>
            <person name="Begovic E."/>
            <person name="Chapman J."/>
            <person name="Putnam N.H."/>
            <person name="Hellsten U."/>
            <person name="Kawashima T."/>
            <person name="Kuo A."/>
            <person name="Mitros T."/>
            <person name="Salamov A."/>
            <person name="Carpenter M.L."/>
            <person name="Signorovitch A.Y."/>
            <person name="Moreno M.A."/>
            <person name="Kamm K."/>
            <person name="Grimwood J."/>
            <person name="Schmutz J."/>
            <person name="Shapiro H."/>
            <person name="Grigoriev I.V."/>
            <person name="Buss L.W."/>
            <person name="Schierwater B."/>
            <person name="Dellaporta S.L."/>
            <person name="Rokhsar D.S."/>
        </authorList>
    </citation>
    <scope>NUCLEOTIDE SEQUENCE [LARGE SCALE GENOMIC DNA]</scope>
    <source>
        <strain evidence="3 4">Grell-BS-1999</strain>
    </source>
</reference>
<dbReference type="CTD" id="6758425"/>
<dbReference type="SUPFAM" id="SSF81383">
    <property type="entry name" value="F-box domain"/>
    <property type="match status" value="1"/>
</dbReference>
<dbReference type="InterPro" id="IPR052301">
    <property type="entry name" value="SCF_F-box/WD-repeat"/>
</dbReference>
<dbReference type="KEGG" id="tad:TRIADDRAFT_61263"/>
<dbReference type="SUPFAM" id="SSF48403">
    <property type="entry name" value="Ankyrin repeat"/>
    <property type="match status" value="1"/>
</dbReference>
<dbReference type="Gene3D" id="1.25.40.20">
    <property type="entry name" value="Ankyrin repeat-containing domain"/>
    <property type="match status" value="2"/>
</dbReference>
<dbReference type="InterPro" id="IPR036047">
    <property type="entry name" value="F-box-like_dom_sf"/>
</dbReference>
<dbReference type="InterPro" id="IPR001810">
    <property type="entry name" value="F-box_dom"/>
</dbReference>
<evidence type="ECO:0000313" key="3">
    <source>
        <dbReference type="EMBL" id="EDV20262.1"/>
    </source>
</evidence>
<dbReference type="AlphaFoldDB" id="B3SAH7"/>